<proteinExistence type="predicted"/>
<keyword evidence="3" id="KW-1185">Reference proteome</keyword>
<accession>A0AAV4EDC5</accession>
<name>A0AAV4EDC5_9GAST</name>
<comment type="caution">
    <text evidence="2">The sequence shown here is derived from an EMBL/GenBank/DDBJ whole genome shotgun (WGS) entry which is preliminary data.</text>
</comment>
<organism evidence="2 3">
    <name type="scientific">Elysia marginata</name>
    <dbReference type="NCBI Taxonomy" id="1093978"/>
    <lineage>
        <taxon>Eukaryota</taxon>
        <taxon>Metazoa</taxon>
        <taxon>Spiralia</taxon>
        <taxon>Lophotrochozoa</taxon>
        <taxon>Mollusca</taxon>
        <taxon>Gastropoda</taxon>
        <taxon>Heterobranchia</taxon>
        <taxon>Euthyneura</taxon>
        <taxon>Panpulmonata</taxon>
        <taxon>Sacoglossa</taxon>
        <taxon>Placobranchoidea</taxon>
        <taxon>Plakobranchidae</taxon>
        <taxon>Elysia</taxon>
    </lineage>
</organism>
<dbReference type="Proteomes" id="UP000762676">
    <property type="component" value="Unassembled WGS sequence"/>
</dbReference>
<feature type="transmembrane region" description="Helical" evidence="1">
    <location>
        <begin position="39"/>
        <end position="64"/>
    </location>
</feature>
<dbReference type="AlphaFoldDB" id="A0AAV4EDC5"/>
<sequence length="67" mass="7056">MLGRSIEKSNCQATVSRVSTFQVYIGQAVFDLMGNLADVAVVVVAAAAAVEVVVVVVVIVMVMVDSW</sequence>
<gene>
    <name evidence="2" type="ORF">ElyMa_003493400</name>
</gene>
<dbReference type="EMBL" id="BMAT01007179">
    <property type="protein sequence ID" value="GFR59017.1"/>
    <property type="molecule type" value="Genomic_DNA"/>
</dbReference>
<keyword evidence="1" id="KW-0472">Membrane</keyword>
<keyword evidence="1" id="KW-0812">Transmembrane</keyword>
<keyword evidence="1" id="KW-1133">Transmembrane helix</keyword>
<reference evidence="2 3" key="1">
    <citation type="journal article" date="2021" name="Elife">
        <title>Chloroplast acquisition without the gene transfer in kleptoplastic sea slugs, Plakobranchus ocellatus.</title>
        <authorList>
            <person name="Maeda T."/>
            <person name="Takahashi S."/>
            <person name="Yoshida T."/>
            <person name="Shimamura S."/>
            <person name="Takaki Y."/>
            <person name="Nagai Y."/>
            <person name="Toyoda A."/>
            <person name="Suzuki Y."/>
            <person name="Arimoto A."/>
            <person name="Ishii H."/>
            <person name="Satoh N."/>
            <person name="Nishiyama T."/>
            <person name="Hasebe M."/>
            <person name="Maruyama T."/>
            <person name="Minagawa J."/>
            <person name="Obokata J."/>
            <person name="Shigenobu S."/>
        </authorList>
    </citation>
    <scope>NUCLEOTIDE SEQUENCE [LARGE SCALE GENOMIC DNA]</scope>
</reference>
<evidence type="ECO:0000256" key="1">
    <source>
        <dbReference type="SAM" id="Phobius"/>
    </source>
</evidence>
<protein>
    <submittedName>
        <fullName evidence="2">Uncharacterized protein</fullName>
    </submittedName>
</protein>
<evidence type="ECO:0000313" key="2">
    <source>
        <dbReference type="EMBL" id="GFR59017.1"/>
    </source>
</evidence>
<evidence type="ECO:0000313" key="3">
    <source>
        <dbReference type="Proteomes" id="UP000762676"/>
    </source>
</evidence>